<evidence type="ECO:0000259" key="1">
    <source>
        <dbReference type="Pfam" id="PF07727"/>
    </source>
</evidence>
<dbReference type="PANTHER" id="PTHR11439:SF498">
    <property type="entry name" value="DNAK FAMILY PROTEIN"/>
    <property type="match status" value="1"/>
</dbReference>
<protein>
    <recommendedName>
        <fullName evidence="1">Reverse transcriptase Ty1/copia-type domain-containing protein</fullName>
    </recommendedName>
</protein>
<dbReference type="Pfam" id="PF07727">
    <property type="entry name" value="RVT_2"/>
    <property type="match status" value="1"/>
</dbReference>
<dbReference type="InterPro" id="IPR013103">
    <property type="entry name" value="RVT_2"/>
</dbReference>
<dbReference type="PANTHER" id="PTHR11439">
    <property type="entry name" value="GAG-POL-RELATED RETROTRANSPOSON"/>
    <property type="match status" value="1"/>
</dbReference>
<dbReference type="AlphaFoldDB" id="A0A803KNI4"/>
<sequence>MEEIVETKLFIVSQFHMKDMGELRYFPGIEVDRSEQGMFLSQRKYVVDILEEYDMVNVRPLKLPMDPHLKLTAEGGSILRDPEPYQKLVGKLIYLTITRPDISLTVHVLSKFMHKPTDIHLQCAKRVLRYLSGSTQQGIFLASKGSAELKAYCDSD</sequence>
<dbReference type="EnsemblPlants" id="AUR62000590-RA">
    <property type="protein sequence ID" value="AUR62000590-RA:cds"/>
    <property type="gene ID" value="AUR62000590"/>
</dbReference>
<proteinExistence type="predicted"/>
<dbReference type="SUPFAM" id="SSF56672">
    <property type="entry name" value="DNA/RNA polymerases"/>
    <property type="match status" value="1"/>
</dbReference>
<reference evidence="2" key="2">
    <citation type="submission" date="2021-03" db="UniProtKB">
        <authorList>
            <consortium name="EnsemblPlants"/>
        </authorList>
    </citation>
    <scope>IDENTIFICATION</scope>
</reference>
<dbReference type="Proteomes" id="UP000596660">
    <property type="component" value="Unplaced"/>
</dbReference>
<accession>A0A803KNI4</accession>
<dbReference type="Gramene" id="AUR62000590-RA">
    <property type="protein sequence ID" value="AUR62000590-RA:cds"/>
    <property type="gene ID" value="AUR62000590"/>
</dbReference>
<dbReference type="OMA" id="FWELLEW"/>
<dbReference type="InterPro" id="IPR043502">
    <property type="entry name" value="DNA/RNA_pol_sf"/>
</dbReference>
<reference evidence="2" key="1">
    <citation type="journal article" date="2017" name="Nature">
        <title>The genome of Chenopodium quinoa.</title>
        <authorList>
            <person name="Jarvis D.E."/>
            <person name="Ho Y.S."/>
            <person name="Lightfoot D.J."/>
            <person name="Schmoeckel S.M."/>
            <person name="Li B."/>
            <person name="Borm T.J.A."/>
            <person name="Ohyanagi H."/>
            <person name="Mineta K."/>
            <person name="Michell C.T."/>
            <person name="Saber N."/>
            <person name="Kharbatia N.M."/>
            <person name="Rupper R.R."/>
            <person name="Sharp A.R."/>
            <person name="Dally N."/>
            <person name="Boughton B.A."/>
            <person name="Woo Y.H."/>
            <person name="Gao G."/>
            <person name="Schijlen E.G.W.M."/>
            <person name="Guo X."/>
            <person name="Momin A.A."/>
            <person name="Negrao S."/>
            <person name="Al-Babili S."/>
            <person name="Gehring C."/>
            <person name="Roessner U."/>
            <person name="Jung C."/>
            <person name="Murphy K."/>
            <person name="Arold S.T."/>
            <person name="Gojobori T."/>
            <person name="van der Linden C.G."/>
            <person name="van Loo E.N."/>
            <person name="Jellen E.N."/>
            <person name="Maughan P.J."/>
            <person name="Tester M."/>
        </authorList>
    </citation>
    <scope>NUCLEOTIDE SEQUENCE [LARGE SCALE GENOMIC DNA]</scope>
    <source>
        <strain evidence="2">cv. PI 614886</strain>
    </source>
</reference>
<evidence type="ECO:0000313" key="3">
    <source>
        <dbReference type="Proteomes" id="UP000596660"/>
    </source>
</evidence>
<feature type="domain" description="Reverse transcriptase Ty1/copia-type" evidence="1">
    <location>
        <begin position="2"/>
        <end position="65"/>
    </location>
</feature>
<organism evidence="2 3">
    <name type="scientific">Chenopodium quinoa</name>
    <name type="common">Quinoa</name>
    <dbReference type="NCBI Taxonomy" id="63459"/>
    <lineage>
        <taxon>Eukaryota</taxon>
        <taxon>Viridiplantae</taxon>
        <taxon>Streptophyta</taxon>
        <taxon>Embryophyta</taxon>
        <taxon>Tracheophyta</taxon>
        <taxon>Spermatophyta</taxon>
        <taxon>Magnoliopsida</taxon>
        <taxon>eudicotyledons</taxon>
        <taxon>Gunneridae</taxon>
        <taxon>Pentapetalae</taxon>
        <taxon>Caryophyllales</taxon>
        <taxon>Chenopodiaceae</taxon>
        <taxon>Chenopodioideae</taxon>
        <taxon>Atripliceae</taxon>
        <taxon>Chenopodium</taxon>
    </lineage>
</organism>
<keyword evidence="3" id="KW-1185">Reference proteome</keyword>
<evidence type="ECO:0000313" key="2">
    <source>
        <dbReference type="EnsemblPlants" id="AUR62000590-RA:cds"/>
    </source>
</evidence>
<name>A0A803KNI4_CHEQI</name>